<keyword evidence="1" id="KW-0472">Membrane</keyword>
<accession>A0A7G5C4Y0</accession>
<dbReference type="RefSeq" id="WP_182300498.1">
    <property type="nucleotide sequence ID" value="NZ_CP041969.1"/>
</dbReference>
<evidence type="ECO:0000313" key="3">
    <source>
        <dbReference type="Proteomes" id="UP000515679"/>
    </source>
</evidence>
<sequence length="130" mass="14920">MNRKYIFLIVAVLLVVTAFIVLTYNASKEEKYTAESENWKVSLTLAKENEKFVSLICEYMGEINETINHFEYKLKGASDYFAGTERGNWDSKYIYKHSALSNRALVPNESNQFEITITFGGHTETLSLTK</sequence>
<evidence type="ECO:0000313" key="2">
    <source>
        <dbReference type="EMBL" id="QMV44264.1"/>
    </source>
</evidence>
<reference evidence="2 3" key="1">
    <citation type="submission" date="2019-07" db="EMBL/GenBank/DDBJ databases">
        <authorList>
            <person name="Kim J.K."/>
            <person name="Cheong H.-M."/>
            <person name="Choi Y."/>
            <person name="Hwang K.J."/>
            <person name="Lee S."/>
            <person name="Choi C."/>
        </authorList>
    </citation>
    <scope>NUCLEOTIDE SEQUENCE [LARGE SCALE GENOMIC DNA]</scope>
    <source>
        <strain evidence="2 3">KS 22</strain>
    </source>
</reference>
<feature type="transmembrane region" description="Helical" evidence="1">
    <location>
        <begin position="6"/>
        <end position="24"/>
    </location>
</feature>
<dbReference type="Proteomes" id="UP000515679">
    <property type="component" value="Chromosome"/>
</dbReference>
<protein>
    <submittedName>
        <fullName evidence="2">Uncharacterized protein</fullName>
    </submittedName>
</protein>
<keyword evidence="1" id="KW-1133">Transmembrane helix</keyword>
<keyword evidence="1" id="KW-0812">Transmembrane</keyword>
<evidence type="ECO:0000256" key="1">
    <source>
        <dbReference type="SAM" id="Phobius"/>
    </source>
</evidence>
<keyword evidence="3" id="KW-1185">Reference proteome</keyword>
<dbReference type="AlphaFoldDB" id="A0A7G5C4Y0"/>
<gene>
    <name evidence="2" type="ORF">FPL14_26175</name>
</gene>
<proteinExistence type="predicted"/>
<dbReference type="KEGG" id="cchl:FPL14_26175"/>
<organism evidence="2 3">
    <name type="scientific">Cohnella cholangitidis</name>
    <dbReference type="NCBI Taxonomy" id="2598458"/>
    <lineage>
        <taxon>Bacteria</taxon>
        <taxon>Bacillati</taxon>
        <taxon>Bacillota</taxon>
        <taxon>Bacilli</taxon>
        <taxon>Bacillales</taxon>
        <taxon>Paenibacillaceae</taxon>
        <taxon>Cohnella</taxon>
    </lineage>
</organism>
<dbReference type="EMBL" id="CP041969">
    <property type="protein sequence ID" value="QMV44264.1"/>
    <property type="molecule type" value="Genomic_DNA"/>
</dbReference>
<name>A0A7G5C4Y0_9BACL</name>